<accession>A0ACB6QI00</accession>
<proteinExistence type="predicted"/>
<reference evidence="1" key="1">
    <citation type="journal article" date="2020" name="Stud. Mycol.">
        <title>101 Dothideomycetes genomes: a test case for predicting lifestyles and emergence of pathogens.</title>
        <authorList>
            <person name="Haridas S."/>
            <person name="Albert R."/>
            <person name="Binder M."/>
            <person name="Bloem J."/>
            <person name="Labutti K."/>
            <person name="Salamov A."/>
            <person name="Andreopoulos B."/>
            <person name="Baker S."/>
            <person name="Barry K."/>
            <person name="Bills G."/>
            <person name="Bluhm B."/>
            <person name="Cannon C."/>
            <person name="Castanera R."/>
            <person name="Culley D."/>
            <person name="Daum C."/>
            <person name="Ezra D."/>
            <person name="Gonzalez J."/>
            <person name="Henrissat B."/>
            <person name="Kuo A."/>
            <person name="Liang C."/>
            <person name="Lipzen A."/>
            <person name="Lutzoni F."/>
            <person name="Magnuson J."/>
            <person name="Mondo S."/>
            <person name="Nolan M."/>
            <person name="Ohm R."/>
            <person name="Pangilinan J."/>
            <person name="Park H.-J."/>
            <person name="Ramirez L."/>
            <person name="Alfaro M."/>
            <person name="Sun H."/>
            <person name="Tritt A."/>
            <person name="Yoshinaga Y."/>
            <person name="Zwiers L.-H."/>
            <person name="Turgeon B."/>
            <person name="Goodwin S."/>
            <person name="Spatafora J."/>
            <person name="Crous P."/>
            <person name="Grigoriev I."/>
        </authorList>
    </citation>
    <scope>NUCLEOTIDE SEQUENCE</scope>
    <source>
        <strain evidence="1">ATCC 200398</strain>
    </source>
</reference>
<organism evidence="1 2">
    <name type="scientific">Lindgomyces ingoldianus</name>
    <dbReference type="NCBI Taxonomy" id="673940"/>
    <lineage>
        <taxon>Eukaryota</taxon>
        <taxon>Fungi</taxon>
        <taxon>Dikarya</taxon>
        <taxon>Ascomycota</taxon>
        <taxon>Pezizomycotina</taxon>
        <taxon>Dothideomycetes</taxon>
        <taxon>Pleosporomycetidae</taxon>
        <taxon>Pleosporales</taxon>
        <taxon>Lindgomycetaceae</taxon>
        <taxon>Lindgomyces</taxon>
    </lineage>
</organism>
<dbReference type="Proteomes" id="UP000799755">
    <property type="component" value="Unassembled WGS sequence"/>
</dbReference>
<evidence type="ECO:0000313" key="1">
    <source>
        <dbReference type="EMBL" id="KAF2465771.1"/>
    </source>
</evidence>
<name>A0ACB6QI00_9PLEO</name>
<dbReference type="EMBL" id="MU003528">
    <property type="protein sequence ID" value="KAF2465771.1"/>
    <property type="molecule type" value="Genomic_DNA"/>
</dbReference>
<gene>
    <name evidence="1" type="ORF">BDR25DRAFT_82906</name>
</gene>
<sequence length="798" mass="88741">MTKDWDSVRTDIAELSVHQKKCLQEVKAIMESKHKFRASTRAYRMKLKEWGYTRHRPRKATEDRTDGREEDEEDVMEIERVEESDVSATVGLSTPIVEESTDILRAIDPWSQARTVTTDIVMDMLAAVLEGDSQKLEHLILTHPNHVNYPIGLPFDVHGGRFFNHPAIQSCVILQHSDQTLLDIASALPTGPIIWVLISNSAKGSRHPLGTDLAFHNAIKNGRTYTVQSLLHSGGSQVNGIPGTSWRPLLQAAFWNVPDIVRLLLDQGASVNDQAAPLDGMPFKTALQLVLDRRVTEYLNPLARERCERIMKMLLNAGANIHVPPAEDLNGLTPFETFIKPWQGNPSWATGLTPTDIECLEAFIRKGADLQTSFHGFPCSARSGDTFEHQVLWHSTPRTARLLVDHAAPSPKANGANLLHEVLGCCPDAKRHPADTLRDIDVLLKGGADPNFASSDGWTPLRQCIARCPAVDIIPRMQCLLDGGANPELADGSGIQPITLASRSFEEPLKLQVLEALIAKYQGRYPQHKAACEISRWTEGYFPIPKDPTLVQVSGYGEQYGDFATNCERLLPKDVCPAFQRAAFSVASRYFLNSATERAKMTKELRLTTSEKDEIHHVITMRQAAGLPEYRFDQGFVMSLLMPSSNPTRTSTVDFSDMASPSNSIYDPLNLLPSRLPILSLLSTTLPNPPTPLIVTSPAATVTVRRASVSSTSSSESAHSFFVPNTTQIRFPVGRKTKPKDPKVPVTDQVVKYRCKSCQHGPLLTRPEYQKHEEEHLHTITCLEQNCTRRFCVAERSR</sequence>
<comment type="caution">
    <text evidence="1">The sequence shown here is derived from an EMBL/GenBank/DDBJ whole genome shotgun (WGS) entry which is preliminary data.</text>
</comment>
<evidence type="ECO:0000313" key="2">
    <source>
        <dbReference type="Proteomes" id="UP000799755"/>
    </source>
</evidence>
<keyword evidence="2" id="KW-1185">Reference proteome</keyword>
<protein>
    <submittedName>
        <fullName evidence="1">Ankyrin</fullName>
    </submittedName>
</protein>